<feature type="region of interest" description="Disordered" evidence="6">
    <location>
        <begin position="265"/>
        <end position="323"/>
    </location>
</feature>
<name>A0AAN6VFT8_9PEZI</name>
<dbReference type="EMBL" id="MU857068">
    <property type="protein sequence ID" value="KAK4150505.1"/>
    <property type="molecule type" value="Genomic_DNA"/>
</dbReference>
<dbReference type="PANTHER" id="PTHR33048">
    <property type="entry name" value="PTH11-LIKE INTEGRAL MEMBRANE PROTEIN (AFU_ORTHOLOGUE AFUA_5G11245)"/>
    <property type="match status" value="1"/>
</dbReference>
<comment type="subcellular location">
    <subcellularLocation>
        <location evidence="1">Membrane</location>
        <topology evidence="1">Multi-pass membrane protein</topology>
    </subcellularLocation>
</comment>
<accession>A0AAN6VFT8</accession>
<evidence type="ECO:0000256" key="3">
    <source>
        <dbReference type="ARBA" id="ARBA00022989"/>
    </source>
</evidence>
<evidence type="ECO:0000256" key="5">
    <source>
        <dbReference type="ARBA" id="ARBA00038359"/>
    </source>
</evidence>
<evidence type="ECO:0000256" key="2">
    <source>
        <dbReference type="ARBA" id="ARBA00022692"/>
    </source>
</evidence>
<keyword evidence="10" id="KW-1185">Reference proteome</keyword>
<evidence type="ECO:0000313" key="9">
    <source>
        <dbReference type="EMBL" id="KAK4150505.1"/>
    </source>
</evidence>
<keyword evidence="4 7" id="KW-0472">Membrane</keyword>
<feature type="transmembrane region" description="Helical" evidence="7">
    <location>
        <begin position="192"/>
        <end position="210"/>
    </location>
</feature>
<dbReference type="Pfam" id="PF20684">
    <property type="entry name" value="Fung_rhodopsin"/>
    <property type="match status" value="1"/>
</dbReference>
<sequence>MGRLLFRQLTSPLPNPLQHGHGTAGIDTSDYCTRRLAGLETGPIPNIGPGASAAIWPLVAISTTFLVLRIYCKIWRSRGIWWDDLTMFLTASALCQRVINLGFGKYPCDIPPANLRRIAFEGGGLGSAFTICAVMWSKTSFGITAVFVWVKCEPVERDWMPAAAAGPGAGEGGRCWDLRVSNGYGMKRKEKVGVVVAMSMGVFAGATAFVKAGMLLGLGSKSFTHDGCHLITWAAAEIATTIMASCIPVLRVLFRDLSDTIPTEIYRQSDSTGGTSKGRHRNSTAPSQQKDLGAKTRSKSWTPYWDSRNGSNGKNKAAEDTSAIKGPTTLYPLAENSSQRVLVHISGESTPGETATRTEGVIVQTQKFEVQYEGTTESAAGYELGTRVRSGVAR</sequence>
<dbReference type="AlphaFoldDB" id="A0AAN6VFT8"/>
<feature type="transmembrane region" description="Helical" evidence="7">
    <location>
        <begin position="230"/>
        <end position="254"/>
    </location>
</feature>
<reference evidence="9" key="1">
    <citation type="journal article" date="2023" name="Mol. Phylogenet. Evol.">
        <title>Genome-scale phylogeny and comparative genomics of the fungal order Sordariales.</title>
        <authorList>
            <person name="Hensen N."/>
            <person name="Bonometti L."/>
            <person name="Westerberg I."/>
            <person name="Brannstrom I.O."/>
            <person name="Guillou S."/>
            <person name="Cros-Aarteil S."/>
            <person name="Calhoun S."/>
            <person name="Haridas S."/>
            <person name="Kuo A."/>
            <person name="Mondo S."/>
            <person name="Pangilinan J."/>
            <person name="Riley R."/>
            <person name="LaButti K."/>
            <person name="Andreopoulos B."/>
            <person name="Lipzen A."/>
            <person name="Chen C."/>
            <person name="Yan M."/>
            <person name="Daum C."/>
            <person name="Ng V."/>
            <person name="Clum A."/>
            <person name="Steindorff A."/>
            <person name="Ohm R.A."/>
            <person name="Martin F."/>
            <person name="Silar P."/>
            <person name="Natvig D.O."/>
            <person name="Lalanne C."/>
            <person name="Gautier V."/>
            <person name="Ament-Velasquez S.L."/>
            <person name="Kruys A."/>
            <person name="Hutchinson M.I."/>
            <person name="Powell A.J."/>
            <person name="Barry K."/>
            <person name="Miller A.N."/>
            <person name="Grigoriev I.V."/>
            <person name="Debuchy R."/>
            <person name="Gladieux P."/>
            <person name="Hiltunen Thoren M."/>
            <person name="Johannesson H."/>
        </authorList>
    </citation>
    <scope>NUCLEOTIDE SEQUENCE</scope>
    <source>
        <strain evidence="9">CBS 538.74</strain>
    </source>
</reference>
<gene>
    <name evidence="9" type="ORF">C8A00DRAFT_46131</name>
</gene>
<evidence type="ECO:0000256" key="1">
    <source>
        <dbReference type="ARBA" id="ARBA00004141"/>
    </source>
</evidence>
<evidence type="ECO:0000313" key="10">
    <source>
        <dbReference type="Proteomes" id="UP001302745"/>
    </source>
</evidence>
<comment type="similarity">
    <text evidence="5">Belongs to the SAT4 family.</text>
</comment>
<feature type="domain" description="Rhodopsin" evidence="8">
    <location>
        <begin position="186"/>
        <end position="255"/>
    </location>
</feature>
<dbReference type="GO" id="GO:0016020">
    <property type="term" value="C:membrane"/>
    <property type="evidence" value="ECO:0007669"/>
    <property type="project" value="UniProtKB-SubCell"/>
</dbReference>
<proteinExistence type="inferred from homology"/>
<evidence type="ECO:0000256" key="7">
    <source>
        <dbReference type="SAM" id="Phobius"/>
    </source>
</evidence>
<organism evidence="9 10">
    <name type="scientific">Chaetomidium leptoderma</name>
    <dbReference type="NCBI Taxonomy" id="669021"/>
    <lineage>
        <taxon>Eukaryota</taxon>
        <taxon>Fungi</taxon>
        <taxon>Dikarya</taxon>
        <taxon>Ascomycota</taxon>
        <taxon>Pezizomycotina</taxon>
        <taxon>Sordariomycetes</taxon>
        <taxon>Sordariomycetidae</taxon>
        <taxon>Sordariales</taxon>
        <taxon>Chaetomiaceae</taxon>
        <taxon>Chaetomidium</taxon>
    </lineage>
</organism>
<keyword evidence="2 7" id="KW-0812">Transmembrane</keyword>
<dbReference type="InterPro" id="IPR052337">
    <property type="entry name" value="SAT4-like"/>
</dbReference>
<dbReference type="InterPro" id="IPR049326">
    <property type="entry name" value="Rhodopsin_dom_fungi"/>
</dbReference>
<comment type="caution">
    <text evidence="9">The sequence shown here is derived from an EMBL/GenBank/DDBJ whole genome shotgun (WGS) entry which is preliminary data.</text>
</comment>
<evidence type="ECO:0000259" key="8">
    <source>
        <dbReference type="Pfam" id="PF20684"/>
    </source>
</evidence>
<keyword evidence="3 7" id="KW-1133">Transmembrane helix</keyword>
<reference evidence="9" key="2">
    <citation type="submission" date="2023-05" db="EMBL/GenBank/DDBJ databases">
        <authorList>
            <consortium name="Lawrence Berkeley National Laboratory"/>
            <person name="Steindorff A."/>
            <person name="Hensen N."/>
            <person name="Bonometti L."/>
            <person name="Westerberg I."/>
            <person name="Brannstrom I.O."/>
            <person name="Guillou S."/>
            <person name="Cros-Aarteil S."/>
            <person name="Calhoun S."/>
            <person name="Haridas S."/>
            <person name="Kuo A."/>
            <person name="Mondo S."/>
            <person name="Pangilinan J."/>
            <person name="Riley R."/>
            <person name="Labutti K."/>
            <person name="Andreopoulos B."/>
            <person name="Lipzen A."/>
            <person name="Chen C."/>
            <person name="Yanf M."/>
            <person name="Daum C."/>
            <person name="Ng V."/>
            <person name="Clum A."/>
            <person name="Ohm R."/>
            <person name="Martin F."/>
            <person name="Silar P."/>
            <person name="Natvig D."/>
            <person name="Lalanne C."/>
            <person name="Gautier V."/>
            <person name="Ament-Velasquez S.L."/>
            <person name="Kruys A."/>
            <person name="Hutchinson M.I."/>
            <person name="Powell A.J."/>
            <person name="Barry K."/>
            <person name="Miller A.N."/>
            <person name="Grigoriev I.V."/>
            <person name="Debuchy R."/>
            <person name="Gladieux P."/>
            <person name="Thoren M.H."/>
            <person name="Johannesson H."/>
        </authorList>
    </citation>
    <scope>NUCLEOTIDE SEQUENCE</scope>
    <source>
        <strain evidence="9">CBS 538.74</strain>
    </source>
</reference>
<protein>
    <recommendedName>
        <fullName evidence="8">Rhodopsin domain-containing protein</fullName>
    </recommendedName>
</protein>
<evidence type="ECO:0000256" key="6">
    <source>
        <dbReference type="SAM" id="MobiDB-lite"/>
    </source>
</evidence>
<feature type="transmembrane region" description="Helical" evidence="7">
    <location>
        <begin position="53"/>
        <end position="72"/>
    </location>
</feature>
<dbReference type="Proteomes" id="UP001302745">
    <property type="component" value="Unassembled WGS sequence"/>
</dbReference>
<evidence type="ECO:0000256" key="4">
    <source>
        <dbReference type="ARBA" id="ARBA00023136"/>
    </source>
</evidence>
<dbReference type="PANTHER" id="PTHR33048:SF42">
    <property type="entry name" value="INTEGRAL MEMBRANE PROTEIN"/>
    <property type="match status" value="1"/>
</dbReference>